<dbReference type="EMBL" id="CP034205">
    <property type="protein sequence ID" value="QBZ56601.1"/>
    <property type="molecule type" value="Genomic_DNA"/>
</dbReference>
<dbReference type="AlphaFoldDB" id="A0A4P7N652"/>
<proteinExistence type="predicted"/>
<gene>
    <name evidence="1" type="ORF">PoMZ_01511</name>
</gene>
<protein>
    <submittedName>
        <fullName evidence="1">Uncharacterized protein</fullName>
    </submittedName>
</protein>
<dbReference type="VEuPathDB" id="FungiDB:M_BR32_EuGene_00014241"/>
<name>A0A4P7N652_PYROR</name>
<evidence type="ECO:0000313" key="2">
    <source>
        <dbReference type="Proteomes" id="UP000294847"/>
    </source>
</evidence>
<organism evidence="1 2">
    <name type="scientific">Pyricularia oryzae</name>
    <name type="common">Rice blast fungus</name>
    <name type="synonym">Magnaporthe oryzae</name>
    <dbReference type="NCBI Taxonomy" id="318829"/>
    <lineage>
        <taxon>Eukaryota</taxon>
        <taxon>Fungi</taxon>
        <taxon>Dikarya</taxon>
        <taxon>Ascomycota</taxon>
        <taxon>Pezizomycotina</taxon>
        <taxon>Sordariomycetes</taxon>
        <taxon>Sordariomycetidae</taxon>
        <taxon>Magnaporthales</taxon>
        <taxon>Pyriculariaceae</taxon>
        <taxon>Pyricularia</taxon>
    </lineage>
</organism>
<accession>A0A4P7N652</accession>
<dbReference type="Proteomes" id="UP000294847">
    <property type="component" value="Chromosome 2"/>
</dbReference>
<sequence length="50" mass="5749">MVWSIVPVITGYRWDHAIVCELYETFGGEHLRQVLETTPPMCSVPRDMPS</sequence>
<reference evidence="1 2" key="1">
    <citation type="journal article" date="2019" name="Mol. Biol. Evol.">
        <title>Blast fungal genomes show frequent chromosomal changes, gene gains and losses, and effector gene turnover.</title>
        <authorList>
            <person name="Gomez Luciano L.B."/>
            <person name="Jason Tsai I."/>
            <person name="Chuma I."/>
            <person name="Tosa Y."/>
            <person name="Chen Y.H."/>
            <person name="Li J.Y."/>
            <person name="Li M.Y."/>
            <person name="Jade Lu M.Y."/>
            <person name="Nakayashiki H."/>
            <person name="Li W.H."/>
        </authorList>
    </citation>
    <scope>NUCLEOTIDE SEQUENCE [LARGE SCALE GENOMIC DNA]</scope>
    <source>
        <strain evidence="1">MZ5-1-6</strain>
    </source>
</reference>
<evidence type="ECO:0000313" key="1">
    <source>
        <dbReference type="EMBL" id="QBZ56601.1"/>
    </source>
</evidence>